<dbReference type="PANTHER" id="PTHR35793:SF2">
    <property type="entry name" value="INNER MEMBRANE PROTEIN YJIG"/>
    <property type="match status" value="1"/>
</dbReference>
<dbReference type="InterPro" id="IPR052549">
    <property type="entry name" value="SpmB"/>
</dbReference>
<evidence type="ECO:0000313" key="2">
    <source>
        <dbReference type="EMBL" id="MEQ2440099.1"/>
    </source>
</evidence>
<keyword evidence="3" id="KW-1185">Reference proteome</keyword>
<dbReference type="RefSeq" id="WP_349218474.1">
    <property type="nucleotide sequence ID" value="NZ_JBBMFD010000005.1"/>
</dbReference>
<dbReference type="Pfam" id="PF07670">
    <property type="entry name" value="Gate"/>
    <property type="match status" value="1"/>
</dbReference>
<dbReference type="EMBL" id="JBBMFD010000005">
    <property type="protein sequence ID" value="MEQ2440099.1"/>
    <property type="molecule type" value="Genomic_DNA"/>
</dbReference>
<gene>
    <name evidence="2" type="ORF">WMO26_04595</name>
</gene>
<proteinExistence type="predicted"/>
<dbReference type="Proteomes" id="UP001489509">
    <property type="component" value="Unassembled WGS sequence"/>
</dbReference>
<name>A0ABV1DZM6_9FIRM</name>
<comment type="caution">
    <text evidence="2">The sequence shown here is derived from an EMBL/GenBank/DDBJ whole genome shotgun (WGS) entry which is preliminary data.</text>
</comment>
<accession>A0ABV1DZM6</accession>
<reference evidence="2 3" key="1">
    <citation type="submission" date="2024-03" db="EMBL/GenBank/DDBJ databases">
        <title>Human intestinal bacterial collection.</title>
        <authorList>
            <person name="Pauvert C."/>
            <person name="Hitch T.C.A."/>
            <person name="Clavel T."/>
        </authorList>
    </citation>
    <scope>NUCLEOTIDE SEQUENCE [LARGE SCALE GENOMIC DNA]</scope>
    <source>
        <strain evidence="2 3">CLA-JM-H44</strain>
    </source>
</reference>
<organism evidence="2 3">
    <name type="scientific">Solibaculum intestinale</name>
    <dbReference type="NCBI Taxonomy" id="3133165"/>
    <lineage>
        <taxon>Bacteria</taxon>
        <taxon>Bacillati</taxon>
        <taxon>Bacillota</taxon>
        <taxon>Clostridia</taxon>
        <taxon>Eubacteriales</taxon>
        <taxon>Oscillospiraceae</taxon>
        <taxon>Solibaculum</taxon>
    </lineage>
</organism>
<protein>
    <submittedName>
        <fullName evidence="2">Nucleoside recognition domain-containing protein</fullName>
    </submittedName>
</protein>
<dbReference type="PANTHER" id="PTHR35793">
    <property type="entry name" value="INNER MEMBRANE PROTEIN YJIG"/>
    <property type="match status" value="1"/>
</dbReference>
<feature type="domain" description="Nucleoside transporter/FeoB GTPase Gate" evidence="1">
    <location>
        <begin position="43"/>
        <end position="143"/>
    </location>
</feature>
<sequence>MAQLSDYLLPILVGAAVLFALFKGVASFDVFGGGAKEGFETTIKLLPTLVGLITAVEMFKASGGLDVLVHALSPVAQALGLPQEVMPLALLRPISGGGSLAILESIFQDNAPDSFAGRVASVMMGSTETTFYAVAAYFGAVGVKQIRYTVPAALTADLVGFVMSALTVRLLFGV</sequence>
<dbReference type="InterPro" id="IPR011642">
    <property type="entry name" value="Gate_dom"/>
</dbReference>
<evidence type="ECO:0000259" key="1">
    <source>
        <dbReference type="Pfam" id="PF07670"/>
    </source>
</evidence>
<evidence type="ECO:0000313" key="3">
    <source>
        <dbReference type="Proteomes" id="UP001489509"/>
    </source>
</evidence>